<dbReference type="EMBL" id="SHMP01000004">
    <property type="protein sequence ID" value="RZV10387.1"/>
    <property type="molecule type" value="Genomic_DNA"/>
</dbReference>
<evidence type="ECO:0000313" key="1">
    <source>
        <dbReference type="EMBL" id="RZV10387.1"/>
    </source>
</evidence>
<evidence type="ECO:0000313" key="2">
    <source>
        <dbReference type="Proteomes" id="UP000291097"/>
    </source>
</evidence>
<protein>
    <submittedName>
        <fullName evidence="1">Uncharacterized protein</fullName>
    </submittedName>
</protein>
<dbReference type="AlphaFoldDB" id="A0A482Y810"/>
<comment type="caution">
    <text evidence="1">The sequence shown here is derived from an EMBL/GenBank/DDBJ whole genome shotgun (WGS) entry which is preliminary data.</text>
</comment>
<name>A0A482Y810_9EURY</name>
<reference evidence="1 2" key="1">
    <citation type="submission" date="2019-02" db="EMBL/GenBank/DDBJ databases">
        <title>Genomic Encyclopedia of Archaeal and Bacterial Type Strains, Phase II (KMG-II): from individual species to whole genera.</title>
        <authorList>
            <person name="Goeker M."/>
        </authorList>
    </citation>
    <scope>NUCLEOTIDE SEQUENCE [LARGE SCALE GENOMIC DNA]</scope>
    <source>
        <strain evidence="1 2">DSM 18328</strain>
    </source>
</reference>
<gene>
    <name evidence="1" type="ORF">BDK88_1545</name>
</gene>
<sequence>MEMDTDMDLVQLLIPPENGRFSGFSSSFTETPRAARSEKLNVISHVEYFCYLNTTG</sequence>
<organism evidence="1 2">
    <name type="scientific">Natrinema hispanicum</name>
    <dbReference type="NCBI Taxonomy" id="392421"/>
    <lineage>
        <taxon>Archaea</taxon>
        <taxon>Methanobacteriati</taxon>
        <taxon>Methanobacteriota</taxon>
        <taxon>Stenosarchaea group</taxon>
        <taxon>Halobacteria</taxon>
        <taxon>Halobacteriales</taxon>
        <taxon>Natrialbaceae</taxon>
        <taxon>Natrinema</taxon>
    </lineage>
</organism>
<proteinExistence type="predicted"/>
<dbReference type="Proteomes" id="UP000291097">
    <property type="component" value="Unassembled WGS sequence"/>
</dbReference>
<accession>A0A482Y810</accession>